<dbReference type="GO" id="GO:0005783">
    <property type="term" value="C:endoplasmic reticulum"/>
    <property type="evidence" value="ECO:0007669"/>
    <property type="project" value="TreeGrafter"/>
</dbReference>
<organism evidence="5">
    <name type="scientific">Cacopsylla melanoneura</name>
    <dbReference type="NCBI Taxonomy" id="428564"/>
    <lineage>
        <taxon>Eukaryota</taxon>
        <taxon>Metazoa</taxon>
        <taxon>Ecdysozoa</taxon>
        <taxon>Arthropoda</taxon>
        <taxon>Hexapoda</taxon>
        <taxon>Insecta</taxon>
        <taxon>Pterygota</taxon>
        <taxon>Neoptera</taxon>
        <taxon>Paraneoptera</taxon>
        <taxon>Hemiptera</taxon>
        <taxon>Sternorrhyncha</taxon>
        <taxon>Psylloidea</taxon>
        <taxon>Psyllidae</taxon>
        <taxon>Psyllinae</taxon>
        <taxon>Cacopsylla</taxon>
    </lineage>
</organism>
<dbReference type="PIRSF" id="PIRSF000126">
    <property type="entry name" value="11-beta-HSD1"/>
    <property type="match status" value="1"/>
</dbReference>
<keyword evidence="3" id="KW-0560">Oxidoreductase</keyword>
<dbReference type="EMBL" id="HBUF01024706">
    <property type="protein sequence ID" value="CAG6612478.1"/>
    <property type="molecule type" value="Transcribed_RNA"/>
</dbReference>
<proteinExistence type="inferred from homology"/>
<keyword evidence="4" id="KW-0812">Transmembrane</keyword>
<evidence type="ECO:0000256" key="3">
    <source>
        <dbReference type="ARBA" id="ARBA00023002"/>
    </source>
</evidence>
<evidence type="ECO:0000256" key="4">
    <source>
        <dbReference type="SAM" id="Phobius"/>
    </source>
</evidence>
<dbReference type="SUPFAM" id="SSF51735">
    <property type="entry name" value="NAD(P)-binding Rossmann-fold domains"/>
    <property type="match status" value="1"/>
</dbReference>
<dbReference type="Gene3D" id="3.40.50.720">
    <property type="entry name" value="NAD(P)-binding Rossmann-like Domain"/>
    <property type="match status" value="1"/>
</dbReference>
<dbReference type="FunFam" id="3.40.50.720:FF:000137">
    <property type="entry name" value="Hydroxysteroid (17-beta) dehydrogenase 3"/>
    <property type="match status" value="1"/>
</dbReference>
<dbReference type="CDD" id="cd05356">
    <property type="entry name" value="17beta-HSD1_like_SDR_c"/>
    <property type="match status" value="1"/>
</dbReference>
<dbReference type="InterPro" id="IPR002347">
    <property type="entry name" value="SDR_fam"/>
</dbReference>
<dbReference type="PRINTS" id="PR00081">
    <property type="entry name" value="GDHRDH"/>
</dbReference>
<name>A0A8D8LPM1_9HEMI</name>
<dbReference type="GO" id="GO:0016491">
    <property type="term" value="F:oxidoreductase activity"/>
    <property type="evidence" value="ECO:0007669"/>
    <property type="project" value="UniProtKB-KW"/>
</dbReference>
<dbReference type="InterPro" id="IPR051019">
    <property type="entry name" value="VLCFA-Steroid_DH"/>
</dbReference>
<keyword evidence="4" id="KW-0472">Membrane</keyword>
<evidence type="ECO:0000313" key="5">
    <source>
        <dbReference type="EMBL" id="CAG6612478.1"/>
    </source>
</evidence>
<evidence type="ECO:0000256" key="2">
    <source>
        <dbReference type="ARBA" id="ARBA00022857"/>
    </source>
</evidence>
<keyword evidence="2" id="KW-0521">NADP</keyword>
<dbReference type="PANTHER" id="PTHR43899:SF13">
    <property type="entry name" value="RH59310P"/>
    <property type="match status" value="1"/>
</dbReference>
<reference evidence="5" key="1">
    <citation type="submission" date="2021-05" db="EMBL/GenBank/DDBJ databases">
        <authorList>
            <person name="Alioto T."/>
            <person name="Alioto T."/>
            <person name="Gomez Garrido J."/>
        </authorList>
    </citation>
    <scope>NUCLEOTIDE SEQUENCE</scope>
</reference>
<feature type="transmembrane region" description="Helical" evidence="4">
    <location>
        <begin position="183"/>
        <end position="203"/>
    </location>
</feature>
<dbReference type="AlphaFoldDB" id="A0A8D8LPM1"/>
<evidence type="ECO:0000256" key="1">
    <source>
        <dbReference type="ARBA" id="ARBA00006484"/>
    </source>
</evidence>
<dbReference type="Pfam" id="PF00106">
    <property type="entry name" value="adh_short"/>
    <property type="match status" value="1"/>
</dbReference>
<feature type="transmembrane region" description="Helical" evidence="4">
    <location>
        <begin position="6"/>
        <end position="24"/>
    </location>
</feature>
<comment type="similarity">
    <text evidence="1">Belongs to the short-chain dehydrogenases/reductases (SDR) family.</text>
</comment>
<protein>
    <submittedName>
        <fullName evidence="5">Very-long-chain 3-oxoacyl-CoA reductase</fullName>
    </submittedName>
</protein>
<keyword evidence="4" id="KW-1133">Transmembrane helix</keyword>
<dbReference type="InterPro" id="IPR036291">
    <property type="entry name" value="NAD(P)-bd_dom_sf"/>
</dbReference>
<accession>A0A8D8LPM1</accession>
<dbReference type="PANTHER" id="PTHR43899">
    <property type="entry name" value="RH59310P"/>
    <property type="match status" value="1"/>
</dbReference>
<sequence length="327" mass="35734">MLPGNTPLESVCLLTFFVVILLVLRKLFSWVFDYFVAPAMGLNADLKSMGKWAVITGATDGLGKAYAEGLAKLGIDVVLISRTKDKLDNVAAEIREKYKVNTKVVVADFTDANIFTHVEKELTGIEAGILVNNVGYSYAYPERFLDVPDKKTLYHNIIHCNVVTLLAMCQIVMPSMVEQRKGVVINIASTAALIPSPMLSVYGASKLFVSKFSTDLQSEYKKYGIIVQCVMPGYVATAMSKIKKSSWMFPSPATFVESALKTVGIQNQTTGYYPHCFLVAAINSLAAISPKLASYFVINSMEGIRAAALRKQKREQEAAAAATQTAQ</sequence>